<keyword evidence="1" id="KW-0472">Membrane</keyword>
<gene>
    <name evidence="2" type="ORF">Thimo_1232</name>
</gene>
<evidence type="ECO:0000313" key="2">
    <source>
        <dbReference type="EMBL" id="AGA90030.1"/>
    </source>
</evidence>
<proteinExistence type="predicted"/>
<evidence type="ECO:0000313" key="3">
    <source>
        <dbReference type="Proteomes" id="UP000010816"/>
    </source>
</evidence>
<dbReference type="eggNOG" id="COG2199">
    <property type="taxonomic scope" value="Bacteria"/>
</dbReference>
<dbReference type="Proteomes" id="UP000010816">
    <property type="component" value="Chromosome"/>
</dbReference>
<dbReference type="KEGG" id="tmb:Thimo_1232"/>
<keyword evidence="3" id="KW-1185">Reference proteome</keyword>
<organism evidence="2 3">
    <name type="scientific">Thioflavicoccus mobilis 8321</name>
    <dbReference type="NCBI Taxonomy" id="765912"/>
    <lineage>
        <taxon>Bacteria</taxon>
        <taxon>Pseudomonadati</taxon>
        <taxon>Pseudomonadota</taxon>
        <taxon>Gammaproteobacteria</taxon>
        <taxon>Chromatiales</taxon>
        <taxon>Chromatiaceae</taxon>
        <taxon>Thioflavicoccus</taxon>
    </lineage>
</organism>
<accession>L0GXD8</accession>
<evidence type="ECO:0000256" key="1">
    <source>
        <dbReference type="SAM" id="Phobius"/>
    </source>
</evidence>
<dbReference type="HOGENOM" id="CLU_2095777_0_0_6"/>
<keyword evidence="1" id="KW-0812">Transmembrane</keyword>
<keyword evidence="1" id="KW-1133">Transmembrane helix</keyword>
<dbReference type="AlphaFoldDB" id="L0GXD8"/>
<name>L0GXD8_9GAMM</name>
<sequence>MYSALLSYGAGAPPCSVASKRLNKKEVGNRIFDFRADLWPGRPIDKRLLRSSKRLRPVLMEKALWIQFWKTFPFIAIFPIVLFTLAYRWEMAELHEGWSATSTPPSPRGPRQQRSG</sequence>
<feature type="transmembrane region" description="Helical" evidence="1">
    <location>
        <begin position="63"/>
        <end position="87"/>
    </location>
</feature>
<dbReference type="STRING" id="765912.Thimo_1232"/>
<reference evidence="2 3" key="1">
    <citation type="submission" date="2011-09" db="EMBL/GenBank/DDBJ databases">
        <title>Complete sequence of chromosome of Thioflavicoccus mobilis 8321.</title>
        <authorList>
            <consortium name="US DOE Joint Genome Institute"/>
            <person name="Lucas S."/>
            <person name="Han J."/>
            <person name="Lapidus A."/>
            <person name="Cheng J.-F."/>
            <person name="Goodwin L."/>
            <person name="Pitluck S."/>
            <person name="Peters L."/>
            <person name="Ovchinnikova G."/>
            <person name="Lu M."/>
            <person name="Detter J.C."/>
            <person name="Han C."/>
            <person name="Tapia R."/>
            <person name="Land M."/>
            <person name="Hauser L."/>
            <person name="Kyrpides N."/>
            <person name="Ivanova N."/>
            <person name="Pagani I."/>
            <person name="Vogl K."/>
            <person name="Liu Z."/>
            <person name="Imhoff J."/>
            <person name="Thiel V."/>
            <person name="Frigaard N.-U."/>
            <person name="Bryant D."/>
            <person name="Woyke T."/>
        </authorList>
    </citation>
    <scope>NUCLEOTIDE SEQUENCE [LARGE SCALE GENOMIC DNA]</scope>
    <source>
        <strain evidence="2 3">8321</strain>
    </source>
</reference>
<dbReference type="EMBL" id="CP003051">
    <property type="protein sequence ID" value="AGA90030.1"/>
    <property type="molecule type" value="Genomic_DNA"/>
</dbReference>
<protein>
    <submittedName>
        <fullName evidence="2">Uncharacterized protein</fullName>
    </submittedName>
</protein>